<reference evidence="1 2" key="1">
    <citation type="submission" date="2020-06" db="EMBL/GenBank/DDBJ databases">
        <authorList>
            <person name="Duchaud E."/>
        </authorList>
    </citation>
    <scope>NUCLEOTIDE SEQUENCE [LARGE SCALE GENOMIC DNA]</scope>
    <source>
        <strain evidence="1">Alteromonas fortis</strain>
    </source>
</reference>
<evidence type="ECO:0000313" key="1">
    <source>
        <dbReference type="EMBL" id="CAB9495846.1"/>
    </source>
</evidence>
<organism evidence="1 2">
    <name type="scientific">Alteromonas macleodii</name>
    <name type="common">Pseudoalteromonas macleodii</name>
    <dbReference type="NCBI Taxonomy" id="28108"/>
    <lineage>
        <taxon>Bacteria</taxon>
        <taxon>Pseudomonadati</taxon>
        <taxon>Pseudomonadota</taxon>
        <taxon>Gammaproteobacteria</taxon>
        <taxon>Alteromonadales</taxon>
        <taxon>Alteromonadaceae</taxon>
        <taxon>Alteromonas/Salinimonas group</taxon>
        <taxon>Alteromonas</taxon>
    </lineage>
</organism>
<dbReference type="AlphaFoldDB" id="A0A6T9YCR1"/>
<accession>A0A6T9YCR1</accession>
<evidence type="ECO:0000313" key="2">
    <source>
        <dbReference type="Proteomes" id="UP000509458"/>
    </source>
</evidence>
<sequence>MEDMPELPVKVYYNGQGDRIRSHQMKSYYVSESIEAFNTVYKEAYLEANRIYKSKISLETYLEGGFNEGSMWWLLKLFTSENESQQSLDNSGIKSRVFESVRYVFDLLKRIDLSTTEIVVQKTKDGYKVDVDGEPVLMDELKCAILTNPKVRAAISNIATPLTDEGIDSLVIDQGMNSQDRIEVKKGDESNLVIRRSHKHIVDEGKISGLYFIDTLSYNPKSKWKLIDKDNVNNSLNVTISDPKFLKSVSQNREKFSKDDLLNIEGVWYKERTKLTGKATINYTVNTVKEHIPAEDRQWKLL</sequence>
<proteinExistence type="predicted"/>
<dbReference type="Proteomes" id="UP000509458">
    <property type="component" value="Chromosome"/>
</dbReference>
<gene>
    <name evidence="1" type="ORF">ALFOR1_70223</name>
</gene>
<protein>
    <submittedName>
        <fullName evidence="1">Uncharacterized protein</fullName>
    </submittedName>
</protein>
<name>A0A6T9YCR1_ALTMA</name>
<dbReference type="EMBL" id="LR812090">
    <property type="protein sequence ID" value="CAB9495846.1"/>
    <property type="molecule type" value="Genomic_DNA"/>
</dbReference>
<dbReference type="RefSeq" id="WP_197964248.1">
    <property type="nucleotide sequence ID" value="NZ_LR812090.1"/>
</dbReference>